<evidence type="ECO:0008006" key="4">
    <source>
        <dbReference type="Google" id="ProtNLM"/>
    </source>
</evidence>
<sequence>MPTFTTTLLTQGNNVGIEVPEDVVLGFGVGKRVPVTVTLNGCVYPSTIAVMGGRYLIPVSAQIREDAGVAGGEEHAVTLEHDTSSRDTPVPDDLAAALDAAGVRAAFDAQSPSKRKEHVRQVESAKAEDTRARRVVKVVESLA</sequence>
<dbReference type="Pfam" id="PF13376">
    <property type="entry name" value="OmdA"/>
    <property type="match status" value="1"/>
</dbReference>
<dbReference type="InterPro" id="IPR015018">
    <property type="entry name" value="DUF1905"/>
</dbReference>
<dbReference type="Pfam" id="PF08922">
    <property type="entry name" value="DUF1905"/>
    <property type="match status" value="1"/>
</dbReference>
<dbReference type="EMBL" id="LT629695">
    <property type="protein sequence ID" value="SDH37429.1"/>
    <property type="molecule type" value="Genomic_DNA"/>
</dbReference>
<dbReference type="OrthoDB" id="2604865at2"/>
<feature type="region of interest" description="Disordered" evidence="1">
    <location>
        <begin position="107"/>
        <end position="131"/>
    </location>
</feature>
<evidence type="ECO:0000256" key="1">
    <source>
        <dbReference type="SAM" id="MobiDB-lite"/>
    </source>
</evidence>
<feature type="compositionally biased region" description="Basic and acidic residues" evidence="1">
    <location>
        <begin position="119"/>
        <end position="131"/>
    </location>
</feature>
<dbReference type="AlphaFoldDB" id="A0A1G8BWI7"/>
<gene>
    <name evidence="2" type="ORF">SAMN04489720_1077</name>
</gene>
<dbReference type="SUPFAM" id="SSF141694">
    <property type="entry name" value="AF2212/PG0164-like"/>
    <property type="match status" value="1"/>
</dbReference>
<keyword evidence="3" id="KW-1185">Reference proteome</keyword>
<organism evidence="2 3">
    <name type="scientific">Agrococcus jejuensis</name>
    <dbReference type="NCBI Taxonomy" id="399736"/>
    <lineage>
        <taxon>Bacteria</taxon>
        <taxon>Bacillati</taxon>
        <taxon>Actinomycetota</taxon>
        <taxon>Actinomycetes</taxon>
        <taxon>Micrococcales</taxon>
        <taxon>Microbacteriaceae</taxon>
        <taxon>Agrococcus</taxon>
    </lineage>
</organism>
<evidence type="ECO:0000313" key="2">
    <source>
        <dbReference type="EMBL" id="SDH37429.1"/>
    </source>
</evidence>
<protein>
    <recommendedName>
        <fullName evidence="4">Bacteriocin-protection, YdeI or OmpD-Associated</fullName>
    </recommendedName>
</protein>
<reference evidence="3" key="1">
    <citation type="submission" date="2016-10" db="EMBL/GenBank/DDBJ databases">
        <authorList>
            <person name="Varghese N."/>
            <person name="Submissions S."/>
        </authorList>
    </citation>
    <scope>NUCLEOTIDE SEQUENCE [LARGE SCALE GENOMIC DNA]</scope>
    <source>
        <strain evidence="3">DSM 22002</strain>
    </source>
</reference>
<dbReference type="RefSeq" id="WP_092503125.1">
    <property type="nucleotide sequence ID" value="NZ_LT629695.1"/>
</dbReference>
<dbReference type="STRING" id="399736.SAMN04489720_1077"/>
<dbReference type="Gene3D" id="2.40.30.100">
    <property type="entry name" value="AF2212/PG0164-like"/>
    <property type="match status" value="1"/>
</dbReference>
<name>A0A1G8BWI7_9MICO</name>
<accession>A0A1G8BWI7</accession>
<dbReference type="Proteomes" id="UP000198822">
    <property type="component" value="Chromosome I"/>
</dbReference>
<dbReference type="InterPro" id="IPR037079">
    <property type="entry name" value="AF2212/PG0164-like_sf"/>
</dbReference>
<evidence type="ECO:0000313" key="3">
    <source>
        <dbReference type="Proteomes" id="UP000198822"/>
    </source>
</evidence>
<proteinExistence type="predicted"/>